<dbReference type="GO" id="GO:0031012">
    <property type="term" value="C:extracellular matrix"/>
    <property type="evidence" value="ECO:0007669"/>
    <property type="project" value="TreeGrafter"/>
</dbReference>
<dbReference type="InterPro" id="IPR000477">
    <property type="entry name" value="RT_dom"/>
</dbReference>
<feature type="non-terminal residue" evidence="2">
    <location>
        <position position="1"/>
    </location>
</feature>
<dbReference type="EMBL" id="GEGO01003758">
    <property type="protein sequence ID" value="JAR91646.1"/>
    <property type="molecule type" value="Transcribed_RNA"/>
</dbReference>
<evidence type="ECO:0000259" key="1">
    <source>
        <dbReference type="PROSITE" id="PS50878"/>
    </source>
</evidence>
<keyword evidence="2" id="KW-0808">Transferase</keyword>
<dbReference type="SUPFAM" id="SSF56219">
    <property type="entry name" value="DNase I-like"/>
    <property type="match status" value="1"/>
</dbReference>
<dbReference type="InterPro" id="IPR036691">
    <property type="entry name" value="Endo/exonu/phosph_ase_sf"/>
</dbReference>
<sequence length="651" mass="73277">SPAGRKIRTARELIVAIVNCRSVKNKVDDLADVIALTKPSIVIGTESWLEDSISDAEVFPPDYVAYRRDRNKHGGGVFVLVHDSLQSSEITFAGLNCESVWCKIALENAECIVVGSFYRPPGSNETTMLPLFDILSSINYGDLVLGGDFNFPDVEWGDGQPITSNTSSAYRTFLNFISSFELYQHVSFPTRLGKTRASTLDLLFTSRRGLITSLSSIPGISDHEIIIGGITSASETSGPNPPRKVFFYNRGNYQGISSSLCDYFPEFRELSHLLDVETLWNLFRNKLNSLVTAFIPSKVLSSRRRRDKPWMTAELRSLHKRKRRAYLRYRKNNDNSSLSQLNIVSKQFKSMSAECKLRFHASLNDKLRSNPKEFWKYVKSKNKVALGIPPINDGGQAVTEDEEKAALFNNYFQSVFSPAVSNDYPLSYDLSLNRMDEIEISYTGILKMVNELKTEKAGGPDGIPNRVLTECSGIISSYLEILFKKSLSSGKLPSEWKTANVVPIHKDGPKNVVQNYRPISLLCTCSKLMEHIIYSNVFSHLNENSYLTPSQHGFRKGFSCETQLIEFYHDLAYSFDNRLQVDCIFLDFQKAFDTVPHALIIHKLLTLNLPTNIIAWLTDYLHQRKQSVLIKGKHSAPVPVTSGVPQGKTTQ</sequence>
<dbReference type="Pfam" id="PF14529">
    <property type="entry name" value="Exo_endo_phos_2"/>
    <property type="match status" value="1"/>
</dbReference>
<reference evidence="2" key="1">
    <citation type="journal article" date="2018" name="PLoS Negl. Trop. Dis.">
        <title>Sialome diversity of ticks revealed by RNAseq of single tick salivary glands.</title>
        <authorList>
            <person name="Perner J."/>
            <person name="Kropackova S."/>
            <person name="Kopacek P."/>
            <person name="Ribeiro J.M."/>
        </authorList>
    </citation>
    <scope>NUCLEOTIDE SEQUENCE</scope>
    <source>
        <strain evidence="2">Siblings of single egg batch collected in Ceske Budejovice</strain>
        <tissue evidence="2">Salivary glands</tissue>
    </source>
</reference>
<dbReference type="PANTHER" id="PTHR33395">
    <property type="entry name" value="TRANSCRIPTASE, PUTATIVE-RELATED-RELATED"/>
    <property type="match status" value="1"/>
</dbReference>
<organism evidence="2">
    <name type="scientific">Ixodes ricinus</name>
    <name type="common">Common tick</name>
    <name type="synonym">Acarus ricinus</name>
    <dbReference type="NCBI Taxonomy" id="34613"/>
    <lineage>
        <taxon>Eukaryota</taxon>
        <taxon>Metazoa</taxon>
        <taxon>Ecdysozoa</taxon>
        <taxon>Arthropoda</taxon>
        <taxon>Chelicerata</taxon>
        <taxon>Arachnida</taxon>
        <taxon>Acari</taxon>
        <taxon>Parasitiformes</taxon>
        <taxon>Ixodida</taxon>
        <taxon>Ixodoidea</taxon>
        <taxon>Ixodidae</taxon>
        <taxon>Ixodinae</taxon>
        <taxon>Ixodes</taxon>
    </lineage>
</organism>
<dbReference type="Pfam" id="PF00078">
    <property type="entry name" value="RVT_1"/>
    <property type="match status" value="1"/>
</dbReference>
<accession>A0A147BLL0</accession>
<dbReference type="PANTHER" id="PTHR33395:SF22">
    <property type="entry name" value="REVERSE TRANSCRIPTASE DOMAIN-CONTAINING PROTEIN"/>
    <property type="match status" value="1"/>
</dbReference>
<dbReference type="PROSITE" id="PS50878">
    <property type="entry name" value="RT_POL"/>
    <property type="match status" value="1"/>
</dbReference>
<protein>
    <submittedName>
        <fullName evidence="2">Putative rna-directed dna polymerase from mobile element jockey-like protein</fullName>
    </submittedName>
</protein>
<name>A0A147BLL0_IXORI</name>
<dbReference type="CDD" id="cd01650">
    <property type="entry name" value="RT_nLTR_like"/>
    <property type="match status" value="1"/>
</dbReference>
<feature type="domain" description="Reverse transcriptase" evidence="1">
    <location>
        <begin position="485"/>
        <end position="651"/>
    </location>
</feature>
<dbReference type="AlphaFoldDB" id="A0A147BLL0"/>
<dbReference type="GO" id="GO:0003964">
    <property type="term" value="F:RNA-directed DNA polymerase activity"/>
    <property type="evidence" value="ECO:0007669"/>
    <property type="project" value="UniProtKB-KW"/>
</dbReference>
<keyword evidence="2" id="KW-0695">RNA-directed DNA polymerase</keyword>
<dbReference type="Gene3D" id="3.60.10.10">
    <property type="entry name" value="Endonuclease/exonuclease/phosphatase"/>
    <property type="match status" value="1"/>
</dbReference>
<proteinExistence type="predicted"/>
<evidence type="ECO:0000313" key="2">
    <source>
        <dbReference type="EMBL" id="JAR91646.1"/>
    </source>
</evidence>
<keyword evidence="2" id="KW-0548">Nucleotidyltransferase</keyword>
<dbReference type="SUPFAM" id="SSF56672">
    <property type="entry name" value="DNA/RNA polymerases"/>
    <property type="match status" value="1"/>
</dbReference>
<dbReference type="GO" id="GO:0007508">
    <property type="term" value="P:larval heart development"/>
    <property type="evidence" value="ECO:0007669"/>
    <property type="project" value="TreeGrafter"/>
</dbReference>
<dbReference type="InterPro" id="IPR043502">
    <property type="entry name" value="DNA/RNA_pol_sf"/>
</dbReference>
<dbReference type="InterPro" id="IPR005135">
    <property type="entry name" value="Endo/exonuclease/phosphatase"/>
</dbReference>
<dbReference type="GO" id="GO:0061343">
    <property type="term" value="P:cell adhesion involved in heart morphogenesis"/>
    <property type="evidence" value="ECO:0007669"/>
    <property type="project" value="TreeGrafter"/>
</dbReference>